<keyword evidence="21" id="KW-0472">Membrane</keyword>
<proteinExistence type="inferred from homology"/>
<evidence type="ECO:0000256" key="7">
    <source>
        <dbReference type="ARBA" id="ARBA00022516"/>
    </source>
</evidence>
<keyword evidence="22" id="KW-1207">Sterol metabolism</keyword>
<dbReference type="EMBL" id="JWIN03000008">
    <property type="protein sequence ID" value="KAB1275621.1"/>
    <property type="molecule type" value="Genomic_DNA"/>
</dbReference>
<dbReference type="GO" id="GO:0005789">
    <property type="term" value="C:endoplasmic reticulum membrane"/>
    <property type="evidence" value="ECO:0007669"/>
    <property type="project" value="UniProtKB-SubCell"/>
</dbReference>
<dbReference type="FunFam" id="1.10.600.10:FF:000053">
    <property type="entry name" value="Squalene synthase"/>
    <property type="match status" value="1"/>
</dbReference>
<evidence type="ECO:0000256" key="27">
    <source>
        <dbReference type="ARBA" id="ARBA00045166"/>
    </source>
</evidence>
<evidence type="ECO:0000256" key="16">
    <source>
        <dbReference type="ARBA" id="ARBA00022955"/>
    </source>
</evidence>
<dbReference type="Gene3D" id="1.10.600.10">
    <property type="entry name" value="Farnesyl Diphosphate Synthase"/>
    <property type="match status" value="1"/>
</dbReference>
<comment type="pathway">
    <text evidence="3">Terpene metabolism; lanosterol biosynthesis; lanosterol from farnesyl diphosphate: step 1/3.</text>
</comment>
<dbReference type="GO" id="GO:0051996">
    <property type="term" value="F:squalene synthase [NAD(P)H] activity"/>
    <property type="evidence" value="ECO:0007669"/>
    <property type="project" value="UniProtKB-EC"/>
</dbReference>
<protein>
    <recommendedName>
        <fullName evidence="6">Squalene synthase</fullName>
        <ecNumber evidence="5">2.5.1.21</ecNumber>
    </recommendedName>
    <alternativeName>
        <fullName evidence="25">FPP:FPP farnesyltransferase</fullName>
    </alternativeName>
    <alternativeName>
        <fullName evidence="26">Farnesyl-diphosphate farnesyltransferase</fullName>
    </alternativeName>
</protein>
<evidence type="ECO:0000256" key="10">
    <source>
        <dbReference type="ARBA" id="ARBA00022692"/>
    </source>
</evidence>
<evidence type="ECO:0000256" key="1">
    <source>
        <dbReference type="ARBA" id="ARBA00001946"/>
    </source>
</evidence>
<comment type="catalytic activity">
    <reaction evidence="29">
        <text>presqualene diphosphate + NADH + H(+) = squalene + diphosphate + NAD(+)</text>
        <dbReference type="Rhea" id="RHEA:22228"/>
        <dbReference type="ChEBI" id="CHEBI:15378"/>
        <dbReference type="ChEBI" id="CHEBI:15440"/>
        <dbReference type="ChEBI" id="CHEBI:33019"/>
        <dbReference type="ChEBI" id="CHEBI:57310"/>
        <dbReference type="ChEBI" id="CHEBI:57540"/>
        <dbReference type="ChEBI" id="CHEBI:57945"/>
    </reaction>
    <physiologicalReaction direction="left-to-right" evidence="29">
        <dbReference type="Rhea" id="RHEA:22229"/>
    </physiologicalReaction>
</comment>
<accession>A0A5N4DWV5</accession>
<comment type="function">
    <text evidence="27">Catalyzes the condensation of 2 farnesyl pyrophosphate (FPP) moieties to form squalene. Proceeds in two distinct steps. In the first half-reaction, two molecules of FPP react to form the stable presqualene diphosphate intermediate (PSQPP), with concomitant release of a proton and a molecule of inorganic diphosphate. In the second half-reaction, PSQPP undergoes heterolysis, isomerization, and reduction with NADPH or NADH to form squalene. It is the first committed enzyme of the sterol biosynthesis pathway.</text>
</comment>
<comment type="caution">
    <text evidence="32">The sequence shown here is derived from an EMBL/GenBank/DDBJ whole genome shotgun (WGS) entry which is preliminary data.</text>
</comment>
<comment type="cofactor">
    <cofactor evidence="1">
        <name>Mg(2+)</name>
        <dbReference type="ChEBI" id="CHEBI:18420"/>
    </cofactor>
</comment>
<evidence type="ECO:0000256" key="8">
    <source>
        <dbReference type="ARBA" id="ARBA00022548"/>
    </source>
</evidence>
<keyword evidence="9" id="KW-0808">Transferase</keyword>
<dbReference type="InterPro" id="IPR008949">
    <property type="entry name" value="Isoprenoid_synthase_dom_sf"/>
</dbReference>
<evidence type="ECO:0000256" key="6">
    <source>
        <dbReference type="ARBA" id="ARBA00015135"/>
    </source>
</evidence>
<keyword evidence="33" id="KW-1185">Reference proteome</keyword>
<organism evidence="32 33">
    <name type="scientific">Camelus dromedarius</name>
    <name type="common">Dromedary</name>
    <name type="synonym">Arabian camel</name>
    <dbReference type="NCBI Taxonomy" id="9838"/>
    <lineage>
        <taxon>Eukaryota</taxon>
        <taxon>Metazoa</taxon>
        <taxon>Chordata</taxon>
        <taxon>Craniata</taxon>
        <taxon>Vertebrata</taxon>
        <taxon>Euteleostomi</taxon>
        <taxon>Mammalia</taxon>
        <taxon>Eutheria</taxon>
        <taxon>Laurasiatheria</taxon>
        <taxon>Artiodactyla</taxon>
        <taxon>Tylopoda</taxon>
        <taxon>Camelidae</taxon>
        <taxon>Camelus</taxon>
    </lineage>
</organism>
<dbReference type="GO" id="GO:0006695">
    <property type="term" value="P:cholesterol biosynthetic process"/>
    <property type="evidence" value="ECO:0007669"/>
    <property type="project" value="UniProtKB-KW"/>
</dbReference>
<comment type="catalytic activity">
    <reaction evidence="30">
        <text>2 (2E,6E)-farnesyl diphosphate = presqualene diphosphate + diphosphate</text>
        <dbReference type="Rhea" id="RHEA:22672"/>
        <dbReference type="ChEBI" id="CHEBI:33019"/>
        <dbReference type="ChEBI" id="CHEBI:57310"/>
        <dbReference type="ChEBI" id="CHEBI:175763"/>
    </reaction>
    <physiologicalReaction direction="left-to-right" evidence="30">
        <dbReference type="Rhea" id="RHEA:22673"/>
    </physiologicalReaction>
</comment>
<evidence type="ECO:0000256" key="31">
    <source>
        <dbReference type="ARBA" id="ARBA00048854"/>
    </source>
</evidence>
<dbReference type="SUPFAM" id="SSF48576">
    <property type="entry name" value="Terpenoid synthases"/>
    <property type="match status" value="1"/>
</dbReference>
<comment type="similarity">
    <text evidence="4">Belongs to the phytoene/squalene synthase family.</text>
</comment>
<evidence type="ECO:0000256" key="9">
    <source>
        <dbReference type="ARBA" id="ARBA00022679"/>
    </source>
</evidence>
<keyword evidence="23" id="KW-0753">Steroid metabolism</keyword>
<dbReference type="PANTHER" id="PTHR11626">
    <property type="entry name" value="FARNESYL-DIPHOSPHATE FARNESYLTRANSFERASE"/>
    <property type="match status" value="1"/>
</dbReference>
<sequence length="172" mass="19283">MGFGMTKCLDKQVTSAQERDKYSHYVAGLYVKKLGDVAKPEHADVALQCLNELIANTLHHIPDVITYLSRLRNQSVFNFCAIPQVMAIATLAACYNNQHVFRGVVKIRKGQAVTLMMDATNIPAIKAIIHQYMEETYHRIPGSDPCSGKTRQIISTIRTQNLPNCQLISRSH</sequence>
<keyword evidence="15" id="KW-0521">NADP</keyword>
<evidence type="ECO:0000256" key="18">
    <source>
        <dbReference type="ARBA" id="ARBA00023011"/>
    </source>
</evidence>
<keyword evidence="17" id="KW-1133">Transmembrane helix</keyword>
<evidence type="ECO:0000256" key="25">
    <source>
        <dbReference type="ARBA" id="ARBA00031079"/>
    </source>
</evidence>
<name>A0A5N4DWV5_CAMDR</name>
<evidence type="ECO:0000256" key="14">
    <source>
        <dbReference type="ARBA" id="ARBA00022842"/>
    </source>
</evidence>
<evidence type="ECO:0000256" key="13">
    <source>
        <dbReference type="ARBA" id="ARBA00022824"/>
    </source>
</evidence>
<evidence type="ECO:0000256" key="15">
    <source>
        <dbReference type="ARBA" id="ARBA00022857"/>
    </source>
</evidence>
<evidence type="ECO:0000256" key="21">
    <source>
        <dbReference type="ARBA" id="ARBA00023136"/>
    </source>
</evidence>
<keyword evidence="7" id="KW-0444">Lipid biosynthesis</keyword>
<evidence type="ECO:0000256" key="11">
    <source>
        <dbReference type="ARBA" id="ARBA00022723"/>
    </source>
</evidence>
<dbReference type="PANTHER" id="PTHR11626:SF2">
    <property type="entry name" value="SQUALENE SYNTHASE"/>
    <property type="match status" value="1"/>
</dbReference>
<evidence type="ECO:0000313" key="32">
    <source>
        <dbReference type="EMBL" id="KAB1275621.1"/>
    </source>
</evidence>
<dbReference type="InterPro" id="IPR002060">
    <property type="entry name" value="Squ/phyt_synthse"/>
</dbReference>
<evidence type="ECO:0000256" key="22">
    <source>
        <dbReference type="ARBA" id="ARBA00023166"/>
    </source>
</evidence>
<evidence type="ECO:0000256" key="12">
    <source>
        <dbReference type="ARBA" id="ARBA00022778"/>
    </source>
</evidence>
<dbReference type="EC" id="2.5.1.21" evidence="5"/>
<dbReference type="InterPro" id="IPR044844">
    <property type="entry name" value="Trans_IPPS_euk-type"/>
</dbReference>
<keyword evidence="16" id="KW-0752">Steroid biosynthesis</keyword>
<comment type="catalytic activity">
    <reaction evidence="31">
        <text>2 (2E,6E)-farnesyl diphosphate + NADH + H(+) = squalene + 2 diphosphate + NAD(+)</text>
        <dbReference type="Rhea" id="RHEA:32299"/>
        <dbReference type="ChEBI" id="CHEBI:15378"/>
        <dbReference type="ChEBI" id="CHEBI:15440"/>
        <dbReference type="ChEBI" id="CHEBI:33019"/>
        <dbReference type="ChEBI" id="CHEBI:57540"/>
        <dbReference type="ChEBI" id="CHEBI:57945"/>
        <dbReference type="ChEBI" id="CHEBI:175763"/>
        <dbReference type="EC" id="2.5.1.21"/>
    </reaction>
    <physiologicalReaction direction="left-to-right" evidence="31">
        <dbReference type="Rhea" id="RHEA:32300"/>
    </physiologicalReaction>
</comment>
<reference evidence="32 33" key="1">
    <citation type="journal article" date="2019" name="Mol. Ecol. Resour.">
        <title>Improving Illumina assemblies with Hi-C and long reads: an example with the North African dromedary.</title>
        <authorList>
            <person name="Elbers J.P."/>
            <person name="Rogers M.F."/>
            <person name="Perelman P.L."/>
            <person name="Proskuryakova A.A."/>
            <person name="Serdyukova N.A."/>
            <person name="Johnson W.E."/>
            <person name="Horin P."/>
            <person name="Corander J."/>
            <person name="Murphy D."/>
            <person name="Burger P.A."/>
        </authorList>
    </citation>
    <scope>NUCLEOTIDE SEQUENCE [LARGE SCALE GENOMIC DNA]</scope>
    <source>
        <strain evidence="32">Drom800</strain>
        <tissue evidence="32">Blood</tissue>
    </source>
</reference>
<keyword evidence="12" id="KW-0152">Cholesterol biosynthesis</keyword>
<keyword evidence="10" id="KW-0812">Transmembrane</keyword>
<evidence type="ECO:0000256" key="23">
    <source>
        <dbReference type="ARBA" id="ARBA00023221"/>
    </source>
</evidence>
<keyword evidence="13" id="KW-0256">Endoplasmic reticulum</keyword>
<keyword evidence="19" id="KW-0520">NAD</keyword>
<keyword evidence="11" id="KW-0479">Metal-binding</keyword>
<evidence type="ECO:0000256" key="30">
    <source>
        <dbReference type="ARBA" id="ARBA00048315"/>
    </source>
</evidence>
<evidence type="ECO:0000256" key="29">
    <source>
        <dbReference type="ARBA" id="ARBA00047541"/>
    </source>
</evidence>
<evidence type="ECO:0000256" key="5">
    <source>
        <dbReference type="ARBA" id="ARBA00012373"/>
    </source>
</evidence>
<evidence type="ECO:0000313" key="33">
    <source>
        <dbReference type="Proteomes" id="UP000299084"/>
    </source>
</evidence>
<evidence type="ECO:0000256" key="24">
    <source>
        <dbReference type="ARBA" id="ARBA00023268"/>
    </source>
</evidence>
<comment type="subcellular location">
    <subcellularLocation>
        <location evidence="2">Endoplasmic reticulum membrane</location>
        <topology evidence="2">Multi-pass membrane protein</topology>
    </subcellularLocation>
</comment>
<evidence type="ECO:0000256" key="20">
    <source>
        <dbReference type="ARBA" id="ARBA00023098"/>
    </source>
</evidence>
<evidence type="ECO:0000256" key="2">
    <source>
        <dbReference type="ARBA" id="ARBA00004477"/>
    </source>
</evidence>
<gene>
    <name evidence="32" type="ORF">Cadr_000009842</name>
</gene>
<evidence type="ECO:0000256" key="28">
    <source>
        <dbReference type="ARBA" id="ARBA00047468"/>
    </source>
</evidence>
<evidence type="ECO:0000256" key="4">
    <source>
        <dbReference type="ARBA" id="ARBA00006251"/>
    </source>
</evidence>
<dbReference type="GO" id="GO:0045338">
    <property type="term" value="P:farnesyl diphosphate metabolic process"/>
    <property type="evidence" value="ECO:0007669"/>
    <property type="project" value="InterPro"/>
</dbReference>
<dbReference type="Pfam" id="PF00494">
    <property type="entry name" value="SQS_PSY"/>
    <property type="match status" value="1"/>
</dbReference>
<keyword evidence="20" id="KW-0443">Lipid metabolism</keyword>
<dbReference type="GO" id="GO:0046872">
    <property type="term" value="F:metal ion binding"/>
    <property type="evidence" value="ECO:0007669"/>
    <property type="project" value="UniProtKB-KW"/>
</dbReference>
<evidence type="ECO:0000256" key="3">
    <source>
        <dbReference type="ARBA" id="ARBA00005057"/>
    </source>
</evidence>
<comment type="catalytic activity">
    <reaction evidence="28">
        <text>presqualene diphosphate + NADPH + H(+) = squalene + diphosphate + NADP(+)</text>
        <dbReference type="Rhea" id="RHEA:22232"/>
        <dbReference type="ChEBI" id="CHEBI:15378"/>
        <dbReference type="ChEBI" id="CHEBI:15440"/>
        <dbReference type="ChEBI" id="CHEBI:33019"/>
        <dbReference type="ChEBI" id="CHEBI:57310"/>
        <dbReference type="ChEBI" id="CHEBI:57783"/>
        <dbReference type="ChEBI" id="CHEBI:58349"/>
    </reaction>
    <physiologicalReaction direction="left-to-right" evidence="28">
        <dbReference type="Rhea" id="RHEA:22233"/>
    </physiologicalReaction>
</comment>
<evidence type="ECO:0000256" key="26">
    <source>
        <dbReference type="ARBA" id="ARBA00033359"/>
    </source>
</evidence>
<keyword evidence="8" id="KW-0153">Cholesterol metabolism</keyword>
<keyword evidence="24" id="KW-0511">Multifunctional enzyme</keyword>
<evidence type="ECO:0000256" key="19">
    <source>
        <dbReference type="ARBA" id="ARBA00023027"/>
    </source>
</evidence>
<dbReference type="Proteomes" id="UP000299084">
    <property type="component" value="Unassembled WGS sequence"/>
</dbReference>
<keyword evidence="18" id="KW-0756">Sterol biosynthesis</keyword>
<dbReference type="AlphaFoldDB" id="A0A5N4DWV5"/>
<keyword evidence="14" id="KW-0460">Magnesium</keyword>
<evidence type="ECO:0000256" key="17">
    <source>
        <dbReference type="ARBA" id="ARBA00022989"/>
    </source>
</evidence>